<dbReference type="Proteomes" id="UP000295684">
    <property type="component" value="Unassembled WGS sequence"/>
</dbReference>
<evidence type="ECO:0008006" key="7">
    <source>
        <dbReference type="Google" id="ProtNLM"/>
    </source>
</evidence>
<protein>
    <recommendedName>
        <fullName evidence="7">Secreted protein with PEP-CTERM sorting signal</fullName>
    </recommendedName>
</protein>
<comment type="caution">
    <text evidence="4">The sequence shown here is derived from an EMBL/GenBank/DDBJ whole genome shotgun (WGS) entry which is preliminary data.</text>
</comment>
<reference evidence="6" key="2">
    <citation type="journal article" date="2019" name="Int. J. Syst. Evol. Microbiol.">
        <title>The Global Catalogue of Microorganisms (GCM) 10K type strain sequencing project: providing services to taxonomists for standard genome sequencing and annotation.</title>
        <authorList>
            <consortium name="The Broad Institute Genomics Platform"/>
            <consortium name="The Broad Institute Genome Sequencing Center for Infectious Disease"/>
            <person name="Wu L."/>
            <person name="Ma J."/>
        </authorList>
    </citation>
    <scope>NUCLEOTIDE SEQUENCE [LARGE SCALE GENOMIC DNA]</scope>
    <source>
        <strain evidence="6">CGMCC 1.15644</strain>
    </source>
</reference>
<gene>
    <name evidence="4" type="ORF">EV200_101254</name>
    <name evidence="3" type="ORF">GCM10011413_07950</name>
</gene>
<evidence type="ECO:0000313" key="4">
    <source>
        <dbReference type="EMBL" id="TCO30815.1"/>
    </source>
</evidence>
<feature type="chain" id="PRO_5020478371" description="Secreted protein with PEP-CTERM sorting signal" evidence="2">
    <location>
        <begin position="22"/>
        <end position="137"/>
    </location>
</feature>
<dbReference type="OrthoDB" id="9853193at2"/>
<proteinExistence type="predicted"/>
<keyword evidence="2" id="KW-0732">Signal</keyword>
<reference evidence="3" key="1">
    <citation type="journal article" date="2014" name="Int. J. Syst. Evol. Microbiol.">
        <title>Complete genome of a new Firmicutes species belonging to the dominant human colonic microbiota ('Ruminococcus bicirculans') reveals two chromosomes and a selective capacity to utilize plant glucans.</title>
        <authorList>
            <consortium name="NISC Comparative Sequencing Program"/>
            <person name="Wegmann U."/>
            <person name="Louis P."/>
            <person name="Goesmann A."/>
            <person name="Henrissat B."/>
            <person name="Duncan S.H."/>
            <person name="Flint H.J."/>
        </authorList>
    </citation>
    <scope>NUCLEOTIDE SEQUENCE</scope>
    <source>
        <strain evidence="3">CGMCC 1.15644</strain>
    </source>
</reference>
<evidence type="ECO:0000313" key="6">
    <source>
        <dbReference type="Proteomes" id="UP000622648"/>
    </source>
</evidence>
<reference evidence="4 5" key="3">
    <citation type="submission" date="2019-03" db="EMBL/GenBank/DDBJ databases">
        <title>Genomic Encyclopedia of Type Strains, Phase IV (KMG-IV): sequencing the most valuable type-strain genomes for metagenomic binning, comparative biology and taxonomic classification.</title>
        <authorList>
            <person name="Goeker M."/>
        </authorList>
    </citation>
    <scope>NUCLEOTIDE SEQUENCE [LARGE SCALE GENOMIC DNA]</scope>
    <source>
        <strain evidence="4 5">DSM 103236</strain>
    </source>
</reference>
<keyword evidence="1" id="KW-0472">Membrane</keyword>
<organism evidence="4 5">
    <name type="scientific">Pedobacter psychrotolerans</name>
    <dbReference type="NCBI Taxonomy" id="1843235"/>
    <lineage>
        <taxon>Bacteria</taxon>
        <taxon>Pseudomonadati</taxon>
        <taxon>Bacteroidota</taxon>
        <taxon>Sphingobacteriia</taxon>
        <taxon>Sphingobacteriales</taxon>
        <taxon>Sphingobacteriaceae</taxon>
        <taxon>Pedobacter</taxon>
    </lineage>
</organism>
<name>A0A4R2HM52_9SPHI</name>
<evidence type="ECO:0000256" key="2">
    <source>
        <dbReference type="SAM" id="SignalP"/>
    </source>
</evidence>
<evidence type="ECO:0000256" key="1">
    <source>
        <dbReference type="SAM" id="Phobius"/>
    </source>
</evidence>
<dbReference type="Proteomes" id="UP000622648">
    <property type="component" value="Unassembled WGS sequence"/>
</dbReference>
<dbReference type="RefSeq" id="WP_132528999.1">
    <property type="nucleotide sequence ID" value="NZ_BMJO01000001.1"/>
</dbReference>
<evidence type="ECO:0000313" key="5">
    <source>
        <dbReference type="Proteomes" id="UP000295684"/>
    </source>
</evidence>
<feature type="signal peptide" evidence="2">
    <location>
        <begin position="1"/>
        <end position="21"/>
    </location>
</feature>
<keyword evidence="1" id="KW-0812">Transmembrane</keyword>
<accession>A0A4R2HM52</accession>
<reference evidence="3" key="4">
    <citation type="submission" date="2024-05" db="EMBL/GenBank/DDBJ databases">
        <authorList>
            <person name="Sun Q."/>
            <person name="Zhou Y."/>
        </authorList>
    </citation>
    <scope>NUCLEOTIDE SEQUENCE</scope>
    <source>
        <strain evidence="3">CGMCC 1.15644</strain>
    </source>
</reference>
<keyword evidence="1" id="KW-1133">Transmembrane helix</keyword>
<feature type="transmembrane region" description="Helical" evidence="1">
    <location>
        <begin position="112"/>
        <end position="128"/>
    </location>
</feature>
<dbReference type="EMBL" id="SLWO01000001">
    <property type="protein sequence ID" value="TCO30815.1"/>
    <property type="molecule type" value="Genomic_DNA"/>
</dbReference>
<evidence type="ECO:0000313" key="3">
    <source>
        <dbReference type="EMBL" id="GGE44277.1"/>
    </source>
</evidence>
<sequence length="137" mass="14675">MFQRFAFLILLLSTLTFDLFAQSTGCLIGNNVFTNLNGYLTVTVVVSVSVRNFDNPSLSTLSNACPRAANVTPVTGPATVSVCVANGNLLPLGSTVTYTRLESPVQCDLDDLTLPFAAAAGTLGLFFIRRRKVILNK</sequence>
<keyword evidence="6" id="KW-1185">Reference proteome</keyword>
<dbReference type="EMBL" id="BMJO01000001">
    <property type="protein sequence ID" value="GGE44277.1"/>
    <property type="molecule type" value="Genomic_DNA"/>
</dbReference>
<dbReference type="AlphaFoldDB" id="A0A4R2HM52"/>